<gene>
    <name evidence="2" type="ORF">RTCCBAU85039_4432</name>
    <name evidence="3" type="ORF">SAMN05216228_1013114</name>
</gene>
<keyword evidence="1" id="KW-0732">Signal</keyword>
<reference evidence="4" key="1">
    <citation type="submission" date="2016-10" db="EMBL/GenBank/DDBJ databases">
        <authorList>
            <person name="Wibberg D."/>
        </authorList>
    </citation>
    <scope>NUCLEOTIDE SEQUENCE [LARGE SCALE GENOMIC DNA]</scope>
</reference>
<feature type="signal peptide" evidence="1">
    <location>
        <begin position="1"/>
        <end position="22"/>
    </location>
</feature>
<keyword evidence="5" id="KW-1185">Reference proteome</keyword>
<evidence type="ECO:0000313" key="3">
    <source>
        <dbReference type="EMBL" id="SEO21989.1"/>
    </source>
</evidence>
<dbReference type="Proteomes" id="UP000183063">
    <property type="component" value="Unassembled WGS sequence"/>
</dbReference>
<evidence type="ECO:0000313" key="2">
    <source>
        <dbReference type="EMBL" id="SEI09434.1"/>
    </source>
</evidence>
<dbReference type="Proteomes" id="UP000198939">
    <property type="component" value="Unassembled WGS sequence"/>
</dbReference>
<dbReference type="EMBL" id="FOCV01000013">
    <property type="protein sequence ID" value="SEO21989.1"/>
    <property type="molecule type" value="Genomic_DNA"/>
</dbReference>
<dbReference type="EMBL" id="FNXB01000028">
    <property type="protein sequence ID" value="SEI09434.1"/>
    <property type="molecule type" value="Genomic_DNA"/>
</dbReference>
<organism evidence="2 4">
    <name type="scientific">Rhizobium tibeticum</name>
    <dbReference type="NCBI Taxonomy" id="501024"/>
    <lineage>
        <taxon>Bacteria</taxon>
        <taxon>Pseudomonadati</taxon>
        <taxon>Pseudomonadota</taxon>
        <taxon>Alphaproteobacteria</taxon>
        <taxon>Hyphomicrobiales</taxon>
        <taxon>Rhizobiaceae</taxon>
        <taxon>Rhizobium/Agrobacterium group</taxon>
        <taxon>Rhizobium</taxon>
    </lineage>
</organism>
<evidence type="ECO:0000313" key="5">
    <source>
        <dbReference type="Proteomes" id="UP000198939"/>
    </source>
</evidence>
<evidence type="ECO:0000256" key="1">
    <source>
        <dbReference type="SAM" id="SignalP"/>
    </source>
</evidence>
<name>A0A1H8MXJ2_9HYPH</name>
<reference evidence="3 5" key="3">
    <citation type="submission" date="2016-10" db="EMBL/GenBank/DDBJ databases">
        <authorList>
            <person name="Varghese N."/>
            <person name="Submissions S."/>
        </authorList>
    </citation>
    <scope>NUCLEOTIDE SEQUENCE [LARGE SCALE GENOMIC DNA]</scope>
    <source>
        <strain evidence="3 5">CGMCC 1.7071</strain>
    </source>
</reference>
<dbReference type="AlphaFoldDB" id="A0A1H8MXJ2"/>
<sequence>MPTYCAIRSATLAPFPLSPAGAAASAPPATTRNVIAAVTSSRTLRPLEVYSVHDQQNYSSENEDDADEQRGFEEHRLNEFMCKDPDNGCCQECNQNAANPRTLQFGQGTCREH</sequence>
<protein>
    <submittedName>
        <fullName evidence="2">Uncharacterized protein</fullName>
    </submittedName>
</protein>
<accession>A0A1H8MXJ2</accession>
<reference evidence="2" key="2">
    <citation type="submission" date="2016-10" db="EMBL/GenBank/DDBJ databases">
        <authorList>
            <person name="de Groot N.N."/>
        </authorList>
    </citation>
    <scope>NUCLEOTIDE SEQUENCE [LARGE SCALE GENOMIC DNA]</scope>
    <source>
        <strain evidence="2">CCBAU85039</strain>
    </source>
</reference>
<evidence type="ECO:0000313" key="4">
    <source>
        <dbReference type="Proteomes" id="UP000183063"/>
    </source>
</evidence>
<feature type="chain" id="PRO_5030029656" evidence="1">
    <location>
        <begin position="23"/>
        <end position="113"/>
    </location>
</feature>
<proteinExistence type="predicted"/>